<dbReference type="EMBL" id="GFPF01001632">
    <property type="protein sequence ID" value="MAA12778.1"/>
    <property type="molecule type" value="Transcribed_RNA"/>
</dbReference>
<sequence length="122" mass="14003">MIKFHNKHAVHWDDASSECVPSRLHKCNTLLWLLRRPIGVALVHVALHLKAIVRSKEHTHMASTTQSLQYYYNGAFCLCRCHIFPSHLKTHQVTKGTAMARTCPVYITFFVTLAEAHTLEEH</sequence>
<accession>A0A224Y5D7</accession>
<protein>
    <submittedName>
        <fullName evidence="1">Uncharacterized protein</fullName>
    </submittedName>
</protein>
<name>A0A224Y5D7_9ACAR</name>
<dbReference type="AlphaFoldDB" id="A0A224Y5D7"/>
<organism evidence="1">
    <name type="scientific">Rhipicephalus zambeziensis</name>
    <dbReference type="NCBI Taxonomy" id="60191"/>
    <lineage>
        <taxon>Eukaryota</taxon>
        <taxon>Metazoa</taxon>
        <taxon>Ecdysozoa</taxon>
        <taxon>Arthropoda</taxon>
        <taxon>Chelicerata</taxon>
        <taxon>Arachnida</taxon>
        <taxon>Acari</taxon>
        <taxon>Parasitiformes</taxon>
        <taxon>Ixodida</taxon>
        <taxon>Ixodoidea</taxon>
        <taxon>Ixodidae</taxon>
        <taxon>Rhipicephalinae</taxon>
        <taxon>Rhipicephalus</taxon>
        <taxon>Rhipicephalus</taxon>
    </lineage>
</organism>
<proteinExistence type="predicted"/>
<evidence type="ECO:0000313" key="1">
    <source>
        <dbReference type="EMBL" id="MAA12778.1"/>
    </source>
</evidence>
<reference evidence="1" key="1">
    <citation type="journal article" date="2017" name="Parasit. Vectors">
        <title>Sialotranscriptomics of Rhipicephalus zambeziensis reveals intricate expression profiles of secretory proteins and suggests tight temporal transcriptional regulation during blood-feeding.</title>
        <authorList>
            <person name="de Castro M.H."/>
            <person name="de Klerk D."/>
            <person name="Pienaar R."/>
            <person name="Rees D.J.G."/>
            <person name="Mans B.J."/>
        </authorList>
    </citation>
    <scope>NUCLEOTIDE SEQUENCE</scope>
    <source>
        <tissue evidence="1">Salivary glands</tissue>
    </source>
</reference>